<keyword evidence="2" id="KW-0805">Transcription regulation</keyword>
<dbReference type="SUPFAM" id="SSF88659">
    <property type="entry name" value="Sigma3 and sigma4 domains of RNA polymerase sigma factors"/>
    <property type="match status" value="1"/>
</dbReference>
<evidence type="ECO:0000256" key="1">
    <source>
        <dbReference type="ARBA" id="ARBA00010641"/>
    </source>
</evidence>
<dbReference type="NCBIfam" id="TIGR02937">
    <property type="entry name" value="sigma70-ECF"/>
    <property type="match status" value="1"/>
</dbReference>
<dbReference type="InterPro" id="IPR013324">
    <property type="entry name" value="RNA_pol_sigma_r3/r4-like"/>
</dbReference>
<feature type="domain" description="RNA polymerase sigma-70 region 2" evidence="6">
    <location>
        <begin position="27"/>
        <end position="92"/>
    </location>
</feature>
<proteinExistence type="inferred from homology"/>
<dbReference type="AlphaFoldDB" id="A0A0K1QA26"/>
<dbReference type="PANTHER" id="PTHR43133">
    <property type="entry name" value="RNA POLYMERASE ECF-TYPE SIGMA FACTO"/>
    <property type="match status" value="1"/>
</dbReference>
<keyword evidence="3" id="KW-0731">Sigma factor</keyword>
<dbReference type="KEGG" id="llu:AKJ09_09309"/>
<evidence type="ECO:0000259" key="6">
    <source>
        <dbReference type="Pfam" id="PF04542"/>
    </source>
</evidence>
<dbReference type="Gene3D" id="1.10.10.10">
    <property type="entry name" value="Winged helix-like DNA-binding domain superfamily/Winged helix DNA-binding domain"/>
    <property type="match status" value="1"/>
</dbReference>
<dbReference type="Pfam" id="PF08281">
    <property type="entry name" value="Sigma70_r4_2"/>
    <property type="match status" value="1"/>
</dbReference>
<dbReference type="InterPro" id="IPR036388">
    <property type="entry name" value="WH-like_DNA-bd_sf"/>
</dbReference>
<dbReference type="Pfam" id="PF04542">
    <property type="entry name" value="Sigma70_r2"/>
    <property type="match status" value="1"/>
</dbReference>
<gene>
    <name evidence="8" type="ORF">AKJ09_09309</name>
</gene>
<evidence type="ECO:0000256" key="2">
    <source>
        <dbReference type="ARBA" id="ARBA00023015"/>
    </source>
</evidence>
<dbReference type="InterPro" id="IPR007627">
    <property type="entry name" value="RNA_pol_sigma70_r2"/>
</dbReference>
<dbReference type="SUPFAM" id="SSF88946">
    <property type="entry name" value="Sigma2 domain of RNA polymerase sigma factors"/>
    <property type="match status" value="1"/>
</dbReference>
<keyword evidence="9" id="KW-1185">Reference proteome</keyword>
<protein>
    <submittedName>
        <fullName evidence="8">RNA polymerase sigma-70 factor, ECF subfamily</fullName>
    </submittedName>
</protein>
<keyword evidence="4" id="KW-0238">DNA-binding</keyword>
<organism evidence="8 9">
    <name type="scientific">Labilithrix luteola</name>
    <dbReference type="NCBI Taxonomy" id="1391654"/>
    <lineage>
        <taxon>Bacteria</taxon>
        <taxon>Pseudomonadati</taxon>
        <taxon>Myxococcota</taxon>
        <taxon>Polyangia</taxon>
        <taxon>Polyangiales</taxon>
        <taxon>Labilitrichaceae</taxon>
        <taxon>Labilithrix</taxon>
    </lineage>
</organism>
<dbReference type="InterPro" id="IPR013249">
    <property type="entry name" value="RNA_pol_sigma70_r4_t2"/>
</dbReference>
<evidence type="ECO:0000313" key="8">
    <source>
        <dbReference type="EMBL" id="AKV02646.1"/>
    </source>
</evidence>
<dbReference type="InterPro" id="IPR014284">
    <property type="entry name" value="RNA_pol_sigma-70_dom"/>
</dbReference>
<keyword evidence="5" id="KW-0804">Transcription</keyword>
<dbReference type="GO" id="GO:0006352">
    <property type="term" value="P:DNA-templated transcription initiation"/>
    <property type="evidence" value="ECO:0007669"/>
    <property type="project" value="InterPro"/>
</dbReference>
<dbReference type="InterPro" id="IPR039425">
    <property type="entry name" value="RNA_pol_sigma-70-like"/>
</dbReference>
<dbReference type="EMBL" id="CP012333">
    <property type="protein sequence ID" value="AKV02646.1"/>
    <property type="molecule type" value="Genomic_DNA"/>
</dbReference>
<dbReference type="GO" id="GO:0016987">
    <property type="term" value="F:sigma factor activity"/>
    <property type="evidence" value="ECO:0007669"/>
    <property type="project" value="UniProtKB-KW"/>
</dbReference>
<evidence type="ECO:0000256" key="4">
    <source>
        <dbReference type="ARBA" id="ARBA00023125"/>
    </source>
</evidence>
<name>A0A0K1QA26_9BACT</name>
<evidence type="ECO:0000259" key="7">
    <source>
        <dbReference type="Pfam" id="PF08281"/>
    </source>
</evidence>
<dbReference type="Proteomes" id="UP000064967">
    <property type="component" value="Chromosome"/>
</dbReference>
<dbReference type="GO" id="GO:0003677">
    <property type="term" value="F:DNA binding"/>
    <property type="evidence" value="ECO:0007669"/>
    <property type="project" value="UniProtKB-KW"/>
</dbReference>
<dbReference type="PANTHER" id="PTHR43133:SF8">
    <property type="entry name" value="RNA POLYMERASE SIGMA FACTOR HI_1459-RELATED"/>
    <property type="match status" value="1"/>
</dbReference>
<sequence>MAIVALGNRFVSEDAASARDSARIEALYAEHGARIHRFLRDLLDDTALAADATQETFVRAYKRLSDLDPALRVAPWLFGIARNVALETRRSRFRARRLVVDGAGQELQVAGPGSPETDYLGQEALHIVRLALAKLTEERRAMLLLRLDHGLPYEDIAETMGCSLAKVKVEIFRARETLREAMAAYERTPNTKERTRR</sequence>
<dbReference type="Gene3D" id="1.10.1740.10">
    <property type="match status" value="1"/>
</dbReference>
<accession>A0A0K1QA26</accession>
<comment type="similarity">
    <text evidence="1">Belongs to the sigma-70 factor family. ECF subfamily.</text>
</comment>
<evidence type="ECO:0000313" key="9">
    <source>
        <dbReference type="Proteomes" id="UP000064967"/>
    </source>
</evidence>
<evidence type="ECO:0000256" key="3">
    <source>
        <dbReference type="ARBA" id="ARBA00023082"/>
    </source>
</evidence>
<dbReference type="RefSeq" id="WP_169928314.1">
    <property type="nucleotide sequence ID" value="NZ_CP012333.1"/>
</dbReference>
<feature type="domain" description="RNA polymerase sigma factor 70 region 4 type 2" evidence="7">
    <location>
        <begin position="127"/>
        <end position="178"/>
    </location>
</feature>
<evidence type="ECO:0000256" key="5">
    <source>
        <dbReference type="ARBA" id="ARBA00023163"/>
    </source>
</evidence>
<reference evidence="8 9" key="1">
    <citation type="submission" date="2015-08" db="EMBL/GenBank/DDBJ databases">
        <authorList>
            <person name="Babu N.S."/>
            <person name="Beckwith C.J."/>
            <person name="Beseler K.G."/>
            <person name="Brison A."/>
            <person name="Carone J.V."/>
            <person name="Caskin T.P."/>
            <person name="Diamond M."/>
            <person name="Durham M.E."/>
            <person name="Foxe J.M."/>
            <person name="Go M."/>
            <person name="Henderson B.A."/>
            <person name="Jones I.B."/>
            <person name="McGettigan J.A."/>
            <person name="Micheletti S.J."/>
            <person name="Nasrallah M.E."/>
            <person name="Ortiz D."/>
            <person name="Piller C.R."/>
            <person name="Privatt S.R."/>
            <person name="Schneider S.L."/>
            <person name="Sharp S."/>
            <person name="Smith T.C."/>
            <person name="Stanton J.D."/>
            <person name="Ullery H.E."/>
            <person name="Wilson R.J."/>
            <person name="Serrano M.G."/>
            <person name="Buck G."/>
            <person name="Lee V."/>
            <person name="Wang Y."/>
            <person name="Carvalho R."/>
            <person name="Voegtly L."/>
            <person name="Shi R."/>
            <person name="Duckworth R."/>
            <person name="Johnson A."/>
            <person name="Loviza R."/>
            <person name="Walstead R."/>
            <person name="Shah Z."/>
            <person name="Kiflezghi M."/>
            <person name="Wade K."/>
            <person name="Ball S.L."/>
            <person name="Bradley K.W."/>
            <person name="Asai D.J."/>
            <person name="Bowman C.A."/>
            <person name="Russell D.A."/>
            <person name="Pope W.H."/>
            <person name="Jacobs-Sera D."/>
            <person name="Hendrix R.W."/>
            <person name="Hatfull G.F."/>
        </authorList>
    </citation>
    <scope>NUCLEOTIDE SEQUENCE [LARGE SCALE GENOMIC DNA]</scope>
    <source>
        <strain evidence="8 9">DSM 27648</strain>
    </source>
</reference>
<dbReference type="STRING" id="1391654.AKJ09_09309"/>
<dbReference type="CDD" id="cd06171">
    <property type="entry name" value="Sigma70_r4"/>
    <property type="match status" value="1"/>
</dbReference>
<dbReference type="InterPro" id="IPR013325">
    <property type="entry name" value="RNA_pol_sigma_r2"/>
</dbReference>